<reference evidence="2" key="1">
    <citation type="submission" date="2021-05" db="EMBL/GenBank/DDBJ databases">
        <authorList>
            <person name="Pietrasiak N."/>
            <person name="Ward R."/>
            <person name="Stajich J.E."/>
            <person name="Kurbessoian T."/>
        </authorList>
    </citation>
    <scope>NUCLEOTIDE SEQUENCE</scope>
    <source>
        <strain evidence="2">GSE-NOS-MK-12-04C</strain>
    </source>
</reference>
<dbReference type="Proteomes" id="UP000729701">
    <property type="component" value="Unassembled WGS sequence"/>
</dbReference>
<gene>
    <name evidence="2" type="ORF">KME60_05465</name>
</gene>
<feature type="compositionally biased region" description="Low complexity" evidence="1">
    <location>
        <begin position="22"/>
        <end position="46"/>
    </location>
</feature>
<feature type="compositionally biased region" description="Pro residues" evidence="1">
    <location>
        <begin position="299"/>
        <end position="308"/>
    </location>
</feature>
<dbReference type="EMBL" id="JAHHGZ010000004">
    <property type="protein sequence ID" value="MBW4666891.1"/>
    <property type="molecule type" value="Genomic_DNA"/>
</dbReference>
<dbReference type="PROSITE" id="PS51257">
    <property type="entry name" value="PROKAR_LIPOPROTEIN"/>
    <property type="match status" value="1"/>
</dbReference>
<evidence type="ECO:0000313" key="2">
    <source>
        <dbReference type="EMBL" id="MBW4666891.1"/>
    </source>
</evidence>
<comment type="caution">
    <text evidence="2">The sequence shown here is derived from an EMBL/GenBank/DDBJ whole genome shotgun (WGS) entry which is preliminary data.</text>
</comment>
<feature type="region of interest" description="Disordered" evidence="1">
    <location>
        <begin position="103"/>
        <end position="128"/>
    </location>
</feature>
<feature type="region of interest" description="Disordered" evidence="1">
    <location>
        <begin position="287"/>
        <end position="308"/>
    </location>
</feature>
<dbReference type="AlphaFoldDB" id="A0A951QJ68"/>
<proteinExistence type="predicted"/>
<protein>
    <submittedName>
        <fullName evidence="2">Uncharacterized protein</fullName>
    </submittedName>
</protein>
<feature type="compositionally biased region" description="Polar residues" evidence="1">
    <location>
        <begin position="51"/>
        <end position="60"/>
    </location>
</feature>
<feature type="compositionally biased region" description="Low complexity" evidence="1">
    <location>
        <begin position="288"/>
        <end position="298"/>
    </location>
</feature>
<feature type="compositionally biased region" description="Low complexity" evidence="1">
    <location>
        <begin position="110"/>
        <end position="122"/>
    </location>
</feature>
<evidence type="ECO:0000256" key="1">
    <source>
        <dbReference type="SAM" id="MobiDB-lite"/>
    </source>
</evidence>
<accession>A0A951QJ68</accession>
<reference evidence="2" key="2">
    <citation type="journal article" date="2022" name="Microbiol. Resour. Announc.">
        <title>Metagenome Sequencing to Explore Phylogenomics of Terrestrial Cyanobacteria.</title>
        <authorList>
            <person name="Ward R.D."/>
            <person name="Stajich J.E."/>
            <person name="Johansen J.R."/>
            <person name="Huntemann M."/>
            <person name="Clum A."/>
            <person name="Foster B."/>
            <person name="Foster B."/>
            <person name="Roux S."/>
            <person name="Palaniappan K."/>
            <person name="Varghese N."/>
            <person name="Mukherjee S."/>
            <person name="Reddy T.B.K."/>
            <person name="Daum C."/>
            <person name="Copeland A."/>
            <person name="Chen I.A."/>
            <person name="Ivanova N.N."/>
            <person name="Kyrpides N.C."/>
            <person name="Shapiro N."/>
            <person name="Eloe-Fadrosh E.A."/>
            <person name="Pietrasiak N."/>
        </authorList>
    </citation>
    <scope>NUCLEOTIDE SEQUENCE</scope>
    <source>
        <strain evidence="2">GSE-NOS-MK-12-04C</strain>
    </source>
</reference>
<feature type="region of interest" description="Disordered" evidence="1">
    <location>
        <begin position="22"/>
        <end position="65"/>
    </location>
</feature>
<name>A0A951QJ68_9CYAN</name>
<evidence type="ECO:0000313" key="3">
    <source>
        <dbReference type="Proteomes" id="UP000729701"/>
    </source>
</evidence>
<sequence>MGRSLNIAFAAILSLAIASCSSEGGDQASTPGPSSTSSPAPTQTPGAVPSPSATTTQAFSNPVVPPKTGTVVASATPNLIQSTNATQRAGIVSKGRVDPFATILPPPTILPNTTTNTTNRPVPTLPPLPFSPRAAVNTAVLRPRIRSAVISVRTRVPSDSLKPKINRRAIAYVPRSPKVIAVRRSYTPLMPKVLPQIVPNPNLVPVLPPAPQPEIALAVFVSGVVQVGKEPQAIIKVPNEPTSRYVQAGDRLSNGVLVKRIEMNEGSSPLVILEQYGIEVARMVGDNPTPATTASTTAPPNPVPTGAS</sequence>
<organism evidence="2 3">
    <name type="scientific">Cyanomargarita calcarea GSE-NOS-MK-12-04C</name>
    <dbReference type="NCBI Taxonomy" id="2839659"/>
    <lineage>
        <taxon>Bacteria</taxon>
        <taxon>Bacillati</taxon>
        <taxon>Cyanobacteriota</taxon>
        <taxon>Cyanophyceae</taxon>
        <taxon>Nostocales</taxon>
        <taxon>Cyanomargaritaceae</taxon>
        <taxon>Cyanomargarita</taxon>
    </lineage>
</organism>